<reference evidence="3" key="1">
    <citation type="submission" date="2017-02" db="UniProtKB">
        <authorList>
            <consortium name="WormBaseParasite"/>
        </authorList>
    </citation>
    <scope>IDENTIFICATION</scope>
</reference>
<reference evidence="1 2" key="2">
    <citation type="submission" date="2018-11" db="EMBL/GenBank/DDBJ databases">
        <authorList>
            <consortium name="Pathogen Informatics"/>
        </authorList>
    </citation>
    <scope>NUCLEOTIDE SEQUENCE [LARGE SCALE GENOMIC DNA]</scope>
</reference>
<gene>
    <name evidence="1" type="ORF">BPAG_LOCUS14671</name>
</gene>
<proteinExistence type="predicted"/>
<keyword evidence="2" id="KW-1185">Reference proteome</keyword>
<dbReference type="AlphaFoldDB" id="A0A0N4U0C4"/>
<name>A0A0N4U0C4_BRUPA</name>
<organism evidence="3">
    <name type="scientific">Brugia pahangi</name>
    <name type="common">Filarial nematode worm</name>
    <dbReference type="NCBI Taxonomy" id="6280"/>
    <lineage>
        <taxon>Eukaryota</taxon>
        <taxon>Metazoa</taxon>
        <taxon>Ecdysozoa</taxon>
        <taxon>Nematoda</taxon>
        <taxon>Chromadorea</taxon>
        <taxon>Rhabditida</taxon>
        <taxon>Spirurina</taxon>
        <taxon>Spiruromorpha</taxon>
        <taxon>Filarioidea</taxon>
        <taxon>Onchocercidae</taxon>
        <taxon>Brugia</taxon>
    </lineage>
</organism>
<protein>
    <submittedName>
        <fullName evidence="1 3">Uncharacterized protein</fullName>
    </submittedName>
</protein>
<sequence length="47" mass="5520">MNALKILILCNALQSQDINFASRAHVKALRNREVLRFVYFLLYLIII</sequence>
<dbReference type="WBParaSite" id="BPAG_0001474401-mRNA-1">
    <property type="protein sequence ID" value="BPAG_0001474401-mRNA-1"/>
    <property type="gene ID" value="BPAG_0001474401"/>
</dbReference>
<evidence type="ECO:0000313" key="3">
    <source>
        <dbReference type="WBParaSite" id="BPAG_0001474401-mRNA-1"/>
    </source>
</evidence>
<accession>A0A0N4U0C4</accession>
<dbReference type="EMBL" id="UZAD01013984">
    <property type="protein sequence ID" value="VDN95856.1"/>
    <property type="molecule type" value="Genomic_DNA"/>
</dbReference>
<dbReference type="Proteomes" id="UP000278627">
    <property type="component" value="Unassembled WGS sequence"/>
</dbReference>
<evidence type="ECO:0000313" key="1">
    <source>
        <dbReference type="EMBL" id="VDN95856.1"/>
    </source>
</evidence>
<evidence type="ECO:0000313" key="2">
    <source>
        <dbReference type="Proteomes" id="UP000278627"/>
    </source>
</evidence>